<dbReference type="Proteomes" id="UP000548423">
    <property type="component" value="Unassembled WGS sequence"/>
</dbReference>
<gene>
    <name evidence="3" type="ORF">F4694_000346</name>
</gene>
<organism evidence="3 4">
    <name type="scientific">Neobacillus niacini</name>
    <dbReference type="NCBI Taxonomy" id="86668"/>
    <lineage>
        <taxon>Bacteria</taxon>
        <taxon>Bacillati</taxon>
        <taxon>Bacillota</taxon>
        <taxon>Bacilli</taxon>
        <taxon>Bacillales</taxon>
        <taxon>Bacillaceae</taxon>
        <taxon>Neobacillus</taxon>
    </lineage>
</organism>
<dbReference type="EMBL" id="JACCBX010000001">
    <property type="protein sequence ID" value="NYE03627.1"/>
    <property type="molecule type" value="Genomic_DNA"/>
</dbReference>
<dbReference type="InterPro" id="IPR028098">
    <property type="entry name" value="Glyco_trans_4-like_N"/>
</dbReference>
<feature type="domain" description="Glycosyltransferase subfamily 4-like N-terminal" evidence="2">
    <location>
        <begin position="14"/>
        <end position="181"/>
    </location>
</feature>
<protein>
    <submittedName>
        <fullName evidence="3">Glycosyltransferase involved in cell wall biosynthesis</fullName>
    </submittedName>
</protein>
<reference evidence="4" key="1">
    <citation type="submission" date="2020-07" db="EMBL/GenBank/DDBJ databases">
        <authorList>
            <person name="Partida-Martinez L."/>
            <person name="Huntemann M."/>
            <person name="Clum A."/>
            <person name="Wang J."/>
            <person name="Palaniappan K."/>
            <person name="Ritter S."/>
            <person name="Chen I.-M."/>
            <person name="Stamatis D."/>
            <person name="Reddy T."/>
            <person name="O'Malley R."/>
            <person name="Daum C."/>
            <person name="Shapiro N."/>
            <person name="Ivanova N."/>
            <person name="Kyrpides N."/>
            <person name="Woyke T."/>
        </authorList>
    </citation>
    <scope>NUCLEOTIDE SEQUENCE [LARGE SCALE GENOMIC DNA]</scope>
    <source>
        <strain evidence="4">AT2.8</strain>
    </source>
</reference>
<proteinExistence type="predicted"/>
<dbReference type="Pfam" id="PF00534">
    <property type="entry name" value="Glycos_transf_1"/>
    <property type="match status" value="1"/>
</dbReference>
<dbReference type="SUPFAM" id="SSF53756">
    <property type="entry name" value="UDP-Glycosyltransferase/glycogen phosphorylase"/>
    <property type="match status" value="1"/>
</dbReference>
<evidence type="ECO:0000313" key="3">
    <source>
        <dbReference type="EMBL" id="NYE03627.1"/>
    </source>
</evidence>
<comment type="caution">
    <text evidence="3">The sequence shown here is derived from an EMBL/GenBank/DDBJ whole genome shotgun (WGS) entry which is preliminary data.</text>
</comment>
<accession>A0A852T736</accession>
<evidence type="ECO:0000259" key="1">
    <source>
        <dbReference type="Pfam" id="PF00534"/>
    </source>
</evidence>
<evidence type="ECO:0000259" key="2">
    <source>
        <dbReference type="Pfam" id="PF13439"/>
    </source>
</evidence>
<dbReference type="PANTHER" id="PTHR12526">
    <property type="entry name" value="GLYCOSYLTRANSFERASE"/>
    <property type="match status" value="1"/>
</dbReference>
<feature type="domain" description="Glycosyl transferase family 1" evidence="1">
    <location>
        <begin position="188"/>
        <end position="344"/>
    </location>
</feature>
<dbReference type="PANTHER" id="PTHR12526:SF630">
    <property type="entry name" value="GLYCOSYLTRANSFERASE"/>
    <property type="match status" value="1"/>
</dbReference>
<dbReference type="Pfam" id="PF13439">
    <property type="entry name" value="Glyco_transf_4"/>
    <property type="match status" value="1"/>
</dbReference>
<dbReference type="GO" id="GO:0016757">
    <property type="term" value="F:glycosyltransferase activity"/>
    <property type="evidence" value="ECO:0007669"/>
    <property type="project" value="InterPro"/>
</dbReference>
<sequence>MKKLLIAIDSLGGGGAEKVLINLLNHLNTNKYSITLLLLFNEGVYLKDVPPHVEVKYLFNPKSTWMRKIIYKIFKYFPAEKIYKKYIKESYDVEIAFLEGCTTKLISGSTNPRSKKVAWVHTDFSNHHWTVHYYKSNEEEQRQYKLFNDIVFVSNDARKGFETTLGLHENLSVIYNPIDAQDIIARAKEETIVHDKLTVCSVGRLIPAKGYDRLLNVHSKLIKEGIEHDLLLIGEGEERQALAQQCQQLGVTTSVKFLGFQNNPYKYIAAADLYVSSSRAEGLPLVVAEALILGKPVVSTRCSGPVELLDNGNYGLIVENSEEGLYNGMKQLLVNTEERKRYGELSLQRRSFFDIKQILGQIEDLIDR</sequence>
<dbReference type="AlphaFoldDB" id="A0A852T736"/>
<reference evidence="4" key="2">
    <citation type="submission" date="2020-08" db="EMBL/GenBank/DDBJ databases">
        <title>The Agave Microbiome: Exploring the role of microbial communities in plant adaptations to desert environments.</title>
        <authorList>
            <person name="Partida-Martinez L.P."/>
        </authorList>
    </citation>
    <scope>NUCLEOTIDE SEQUENCE [LARGE SCALE GENOMIC DNA]</scope>
    <source>
        <strain evidence="4">AT2.8</strain>
    </source>
</reference>
<evidence type="ECO:0000313" key="4">
    <source>
        <dbReference type="Proteomes" id="UP000548423"/>
    </source>
</evidence>
<dbReference type="InterPro" id="IPR001296">
    <property type="entry name" value="Glyco_trans_1"/>
</dbReference>
<dbReference type="Gene3D" id="3.40.50.2000">
    <property type="entry name" value="Glycogen Phosphorylase B"/>
    <property type="match status" value="2"/>
</dbReference>
<name>A0A852T736_9BACI</name>
<dbReference type="CDD" id="cd03811">
    <property type="entry name" value="GT4_GT28_WabH-like"/>
    <property type="match status" value="1"/>
</dbReference>